<evidence type="ECO:0000313" key="2">
    <source>
        <dbReference type="Proteomes" id="UP001440984"/>
    </source>
</evidence>
<organism evidence="1 2">
    <name type="scientific">Amycolatopsis melonis</name>
    <dbReference type="NCBI Taxonomy" id="3156488"/>
    <lineage>
        <taxon>Bacteria</taxon>
        <taxon>Bacillati</taxon>
        <taxon>Actinomycetota</taxon>
        <taxon>Actinomycetes</taxon>
        <taxon>Pseudonocardiales</taxon>
        <taxon>Pseudonocardiaceae</taxon>
        <taxon>Amycolatopsis</taxon>
    </lineage>
</organism>
<proteinExistence type="predicted"/>
<dbReference type="RefSeq" id="WP_348947061.1">
    <property type="nucleotide sequence ID" value="NZ_JBDZYD010000001.1"/>
</dbReference>
<dbReference type="Proteomes" id="UP001440984">
    <property type="component" value="Unassembled WGS sequence"/>
</dbReference>
<evidence type="ECO:0000313" key="1">
    <source>
        <dbReference type="EMBL" id="MEQ0557757.1"/>
    </source>
</evidence>
<gene>
    <name evidence="1" type="ORF">ABJI51_01650</name>
</gene>
<dbReference type="EMBL" id="JBDZYD010000001">
    <property type="protein sequence ID" value="MEQ0557757.1"/>
    <property type="molecule type" value="Genomic_DNA"/>
</dbReference>
<protein>
    <submittedName>
        <fullName evidence="1">Uncharacterized protein</fullName>
    </submittedName>
</protein>
<keyword evidence="2" id="KW-1185">Reference proteome</keyword>
<name>A0ABV0L631_9PSEU</name>
<reference evidence="1 2" key="1">
    <citation type="submission" date="2024-05" db="EMBL/GenBank/DDBJ databases">
        <authorList>
            <person name="Zhao H."/>
            <person name="Xu Y."/>
            <person name="Lin S."/>
            <person name="Spain J.C."/>
            <person name="Zhou N.-Y."/>
        </authorList>
    </citation>
    <scope>NUCLEOTIDE SEQUENCE [LARGE SCALE GENOMIC DNA]</scope>
    <source>
        <strain evidence="1 2">NEAU-NG30</strain>
    </source>
</reference>
<comment type="caution">
    <text evidence="1">The sequence shown here is derived from an EMBL/GenBank/DDBJ whole genome shotgun (WGS) entry which is preliminary data.</text>
</comment>
<accession>A0ABV0L631</accession>
<sequence>MIEPNRPFRWDLVRPGHLGTLLDGIPEPDLWFLGELIDCAAKVVARSEDGELYFVGRSVDSVFDLLGGALPDPARLHLLPLSTASMDSRPGGRLHPAEVAQLRANLAAHGLSPAALARGSRPVVFADVVSTGTSFGQLLGILRDWAADERADWTAAVRRIRILGLPRRTHTSPNTRRWQQHAEWTRALPAGAVRNVSLDSSVFSYFADHQQKLTRSFGRGFWADGEVRTPARDHRTRRALAEAAALVEAGRSPAVRARPARTMSREPAIAEPWLRDLVRRLPLRASPA</sequence>